<evidence type="ECO:0000256" key="6">
    <source>
        <dbReference type="ARBA" id="ARBA00022825"/>
    </source>
</evidence>
<dbReference type="GO" id="GO:0006508">
    <property type="term" value="P:proteolysis"/>
    <property type="evidence" value="ECO:0007669"/>
    <property type="project" value="UniProtKB-KW"/>
</dbReference>
<comment type="similarity">
    <text evidence="2">Belongs to the peptidase S41B family.</text>
</comment>
<feature type="region of interest" description="Disordered" evidence="7">
    <location>
        <begin position="125"/>
        <end position="155"/>
    </location>
</feature>
<dbReference type="InterPro" id="IPR012393">
    <property type="entry name" value="Tricorn_protease"/>
</dbReference>
<accession>X0VK52</accession>
<dbReference type="GO" id="GO:0005737">
    <property type="term" value="C:cytoplasm"/>
    <property type="evidence" value="ECO:0007669"/>
    <property type="project" value="UniProtKB-SubCell"/>
</dbReference>
<name>X0VK52_9ZZZZ</name>
<gene>
    <name evidence="9" type="ORF">S01H1_60188</name>
</gene>
<evidence type="ECO:0000256" key="1">
    <source>
        <dbReference type="ARBA" id="ARBA00004496"/>
    </source>
</evidence>
<dbReference type="EMBL" id="BARS01039416">
    <property type="protein sequence ID" value="GAG18664.1"/>
    <property type="molecule type" value="Genomic_DNA"/>
</dbReference>
<dbReference type="PANTHER" id="PTHR43253:SF1">
    <property type="entry name" value="TRICORN PROTEASE HOMOLOG 2-RELATED"/>
    <property type="match status" value="1"/>
</dbReference>
<evidence type="ECO:0000256" key="7">
    <source>
        <dbReference type="SAM" id="MobiDB-lite"/>
    </source>
</evidence>
<reference evidence="9" key="1">
    <citation type="journal article" date="2014" name="Front. Microbiol.">
        <title>High frequency of phylogenetically diverse reductive dehalogenase-homologous genes in deep subseafloor sedimentary metagenomes.</title>
        <authorList>
            <person name="Kawai M."/>
            <person name="Futagami T."/>
            <person name="Toyoda A."/>
            <person name="Takaki Y."/>
            <person name="Nishi S."/>
            <person name="Hori S."/>
            <person name="Arai W."/>
            <person name="Tsubouchi T."/>
            <person name="Morono Y."/>
            <person name="Uchiyama I."/>
            <person name="Ito T."/>
            <person name="Fujiyama A."/>
            <person name="Inagaki F."/>
            <person name="Takami H."/>
        </authorList>
    </citation>
    <scope>NUCLEOTIDE SEQUENCE</scope>
    <source>
        <strain evidence="9">Expedition CK06-06</strain>
    </source>
</reference>
<evidence type="ECO:0000259" key="8">
    <source>
        <dbReference type="Pfam" id="PF03572"/>
    </source>
</evidence>
<evidence type="ECO:0000256" key="4">
    <source>
        <dbReference type="ARBA" id="ARBA00022670"/>
    </source>
</evidence>
<feature type="domain" description="Tail specific protease" evidence="8">
    <location>
        <begin position="14"/>
        <end position="99"/>
    </location>
</feature>
<keyword evidence="4" id="KW-0645">Protease</keyword>
<keyword evidence="5" id="KW-0378">Hydrolase</keyword>
<dbReference type="InterPro" id="IPR005151">
    <property type="entry name" value="Tail-specific_protease"/>
</dbReference>
<dbReference type="Pfam" id="PF03572">
    <property type="entry name" value="Peptidase_S41"/>
    <property type="match status" value="1"/>
</dbReference>
<dbReference type="AlphaFoldDB" id="X0VK52"/>
<keyword evidence="3" id="KW-0963">Cytoplasm</keyword>
<feature type="non-terminal residue" evidence="9">
    <location>
        <position position="1"/>
    </location>
</feature>
<comment type="subcellular location">
    <subcellularLocation>
        <location evidence="1">Cytoplasm</location>
    </subcellularLocation>
</comment>
<dbReference type="GO" id="GO:0008236">
    <property type="term" value="F:serine-type peptidase activity"/>
    <property type="evidence" value="ECO:0007669"/>
    <property type="project" value="UniProtKB-KW"/>
</dbReference>
<comment type="caution">
    <text evidence="9">The sequence shown here is derived from an EMBL/GenBank/DDBJ whole genome shotgun (WGS) entry which is preliminary data.</text>
</comment>
<evidence type="ECO:0000256" key="2">
    <source>
        <dbReference type="ARBA" id="ARBA00008524"/>
    </source>
</evidence>
<evidence type="ECO:0000313" key="9">
    <source>
        <dbReference type="EMBL" id="GAG18664.1"/>
    </source>
</evidence>
<evidence type="ECO:0000256" key="3">
    <source>
        <dbReference type="ARBA" id="ARBA00022490"/>
    </source>
</evidence>
<dbReference type="SUPFAM" id="SSF52096">
    <property type="entry name" value="ClpP/crotonase"/>
    <property type="match status" value="1"/>
</dbReference>
<organism evidence="9">
    <name type="scientific">marine sediment metagenome</name>
    <dbReference type="NCBI Taxonomy" id="412755"/>
    <lineage>
        <taxon>unclassified sequences</taxon>
        <taxon>metagenomes</taxon>
        <taxon>ecological metagenomes</taxon>
    </lineage>
</organism>
<dbReference type="CDD" id="cd07562">
    <property type="entry name" value="Peptidase_S41_TRI"/>
    <property type="match status" value="1"/>
</dbReference>
<evidence type="ECO:0000256" key="5">
    <source>
        <dbReference type="ARBA" id="ARBA00022801"/>
    </source>
</evidence>
<proteinExistence type="inferred from homology"/>
<dbReference type="InterPro" id="IPR029045">
    <property type="entry name" value="ClpP/crotonase-like_dom_sf"/>
</dbReference>
<dbReference type="Gene3D" id="3.90.226.10">
    <property type="entry name" value="2-enoyl-CoA Hydratase, Chain A, domain 1"/>
    <property type="match status" value="1"/>
</dbReference>
<protein>
    <recommendedName>
        <fullName evidence="8">Tail specific protease domain-containing protein</fullName>
    </recommendedName>
</protein>
<sequence length="155" mass="17156">YWKGRVGEPYSNMQYAPRGHMVALCDQNTASDGEAVIEGFRRLGLGKIIGMRTWGGEIWLSSFNRLSDGGLARAPMTGVYSADGEWLIEGHGVDPDFVVDNLPHATFNGGDAQLEAAIEYLLEEIRKDPREMPPPPPYPDKSFDYPEQQLNGGQN</sequence>
<keyword evidence="6" id="KW-0720">Serine protease</keyword>
<dbReference type="PANTHER" id="PTHR43253">
    <property type="entry name" value="TRICORN PROTEASE HOMOLOG 2-RELATED"/>
    <property type="match status" value="1"/>
</dbReference>